<dbReference type="InterPro" id="IPR018389">
    <property type="entry name" value="DctP_fam"/>
</dbReference>
<organism evidence="3 4">
    <name type="scientific">Natrinema salifodinae</name>
    <dbReference type="NCBI Taxonomy" id="1202768"/>
    <lineage>
        <taxon>Archaea</taxon>
        <taxon>Methanobacteriati</taxon>
        <taxon>Methanobacteriota</taxon>
        <taxon>Stenosarchaea group</taxon>
        <taxon>Halobacteria</taxon>
        <taxon>Halobacteriales</taxon>
        <taxon>Natrialbaceae</taxon>
        <taxon>Natrinema</taxon>
    </lineage>
</organism>
<evidence type="ECO:0000256" key="1">
    <source>
        <dbReference type="ARBA" id="ARBA00022729"/>
    </source>
</evidence>
<dbReference type="Gene3D" id="3.40.190.170">
    <property type="entry name" value="Bacterial extracellular solute-binding protein, family 7"/>
    <property type="match status" value="1"/>
</dbReference>
<dbReference type="Pfam" id="PF03480">
    <property type="entry name" value="DctP"/>
    <property type="match status" value="1"/>
</dbReference>
<proteinExistence type="predicted"/>
<dbReference type="STRING" id="1202768.SAMN05216285_3840"/>
<keyword evidence="2" id="KW-0175">Coiled coil</keyword>
<dbReference type="NCBIfam" id="NF037995">
    <property type="entry name" value="TRAP_S1"/>
    <property type="match status" value="1"/>
</dbReference>
<protein>
    <submittedName>
        <fullName evidence="3">TRAP-type C4-dicarboxylate transport system, substrate-binding protein</fullName>
    </submittedName>
</protein>
<dbReference type="AlphaFoldDB" id="A0A1I0QSI9"/>
<keyword evidence="1" id="KW-0732">Signal</keyword>
<keyword evidence="4" id="KW-1185">Reference proteome</keyword>
<accession>A0A1I0QSI9</accession>
<sequence length="341" mass="37781">MVDPSKRDGLTNRRSFIEKLGVLGGTGAVSSLAGCASLSTGSDGQTLLFGSVYPSGHVINEMAIDWADSIREETDGRVDITIDEGFGGEREVMEQTSIGAIEGTLIGATWVLQQAPSRYWVESPFVFDSWEQQRRAYMSDYLDEARENLKSEANQRVVGPPVYRGFRHTTGNQGFQTPSDIEGVNIRIPEVDPWLNVWEGIGAAPTTISFDELYSSLQQGVVDAQENPAETVNSYSLYEVQSHITKTSHLASTGWFTFSEDAWSSMSDDDRELVEETLTDSIEELSADIEQSESEALDELEDGGMEVVEPDRDAWLSAAEPVLEELFENQWEPSLDEVRNI</sequence>
<dbReference type="PANTHER" id="PTHR33376:SF4">
    <property type="entry name" value="SIALIC ACID-BINDING PERIPLASMIC PROTEIN SIAP"/>
    <property type="match status" value="1"/>
</dbReference>
<dbReference type="PANTHER" id="PTHR33376">
    <property type="match status" value="1"/>
</dbReference>
<evidence type="ECO:0000256" key="2">
    <source>
        <dbReference type="SAM" id="Coils"/>
    </source>
</evidence>
<dbReference type="RefSeq" id="WP_081985419.1">
    <property type="nucleotide sequence ID" value="NZ_FOIS01000005.1"/>
</dbReference>
<name>A0A1I0QSI9_9EURY</name>
<gene>
    <name evidence="3" type="ORF">SAMN05216285_3840</name>
</gene>
<dbReference type="EMBL" id="FOIS01000005">
    <property type="protein sequence ID" value="SEW30352.1"/>
    <property type="molecule type" value="Genomic_DNA"/>
</dbReference>
<dbReference type="CDD" id="cd13603">
    <property type="entry name" value="PBP2_TRAP_Siap_TeaA_like"/>
    <property type="match status" value="1"/>
</dbReference>
<dbReference type="InterPro" id="IPR038404">
    <property type="entry name" value="TRAP_DctP_sf"/>
</dbReference>
<dbReference type="Proteomes" id="UP000183275">
    <property type="component" value="Unassembled WGS sequence"/>
</dbReference>
<evidence type="ECO:0000313" key="3">
    <source>
        <dbReference type="EMBL" id="SEW30352.1"/>
    </source>
</evidence>
<dbReference type="OrthoDB" id="342744at2157"/>
<evidence type="ECO:0000313" key="4">
    <source>
        <dbReference type="Proteomes" id="UP000183275"/>
    </source>
</evidence>
<dbReference type="GO" id="GO:0055085">
    <property type="term" value="P:transmembrane transport"/>
    <property type="evidence" value="ECO:0007669"/>
    <property type="project" value="InterPro"/>
</dbReference>
<reference evidence="4" key="1">
    <citation type="submission" date="2016-10" db="EMBL/GenBank/DDBJ databases">
        <authorList>
            <person name="Varghese N."/>
        </authorList>
    </citation>
    <scope>NUCLEOTIDE SEQUENCE [LARGE SCALE GENOMIC DNA]</scope>
    <source>
        <strain evidence="4">CGMCC 1.12284</strain>
    </source>
</reference>
<feature type="coiled-coil region" evidence="2">
    <location>
        <begin position="275"/>
        <end position="302"/>
    </location>
</feature>
<dbReference type="PROSITE" id="PS51257">
    <property type="entry name" value="PROKAR_LIPOPROTEIN"/>
    <property type="match status" value="1"/>
</dbReference>